<protein>
    <recommendedName>
        <fullName evidence="5">Integral membrane protein</fullName>
    </recommendedName>
</protein>
<dbReference type="Proteomes" id="UP000800093">
    <property type="component" value="Unassembled WGS sequence"/>
</dbReference>
<keyword evidence="4" id="KW-1185">Reference proteome</keyword>
<feature type="transmembrane region" description="Helical" evidence="2">
    <location>
        <begin position="210"/>
        <end position="234"/>
    </location>
</feature>
<evidence type="ECO:0008006" key="5">
    <source>
        <dbReference type="Google" id="ProtNLM"/>
    </source>
</evidence>
<dbReference type="Pfam" id="PF06687">
    <property type="entry name" value="SUR7"/>
    <property type="match status" value="1"/>
</dbReference>
<gene>
    <name evidence="3" type="ORF">CC78DRAFT_531397</name>
</gene>
<reference evidence="4" key="1">
    <citation type="journal article" date="2020" name="Stud. Mycol.">
        <title>101 Dothideomycetes genomes: A test case for predicting lifestyles and emergence of pathogens.</title>
        <authorList>
            <person name="Haridas S."/>
            <person name="Albert R."/>
            <person name="Binder M."/>
            <person name="Bloem J."/>
            <person name="LaButti K."/>
            <person name="Salamov A."/>
            <person name="Andreopoulos B."/>
            <person name="Baker S."/>
            <person name="Barry K."/>
            <person name="Bills G."/>
            <person name="Bluhm B."/>
            <person name="Cannon C."/>
            <person name="Castanera R."/>
            <person name="Culley D."/>
            <person name="Daum C."/>
            <person name="Ezra D."/>
            <person name="Gonzalez J."/>
            <person name="Henrissat B."/>
            <person name="Kuo A."/>
            <person name="Liang C."/>
            <person name="Lipzen A."/>
            <person name="Lutzoni F."/>
            <person name="Magnuson J."/>
            <person name="Mondo S."/>
            <person name="Nolan M."/>
            <person name="Ohm R."/>
            <person name="Pangilinan J."/>
            <person name="Park H.-J."/>
            <person name="Ramirez L."/>
            <person name="Alfaro M."/>
            <person name="Sun H."/>
            <person name="Tritt A."/>
            <person name="Yoshinaga Y."/>
            <person name="Zwiers L.-H."/>
            <person name="Turgeon B."/>
            <person name="Goodwin S."/>
            <person name="Spatafora J."/>
            <person name="Crous P."/>
            <person name="Grigoriev I."/>
        </authorList>
    </citation>
    <scope>NUCLEOTIDE SEQUENCE [LARGE SCALE GENOMIC DNA]</scope>
    <source>
        <strain evidence="4">CBS 304.66</strain>
    </source>
</reference>
<dbReference type="PANTHER" id="PTHR28019:SF2">
    <property type="entry name" value="CELL MEMBRANE PROTEIN YLR413W-RELATED"/>
    <property type="match status" value="1"/>
</dbReference>
<evidence type="ECO:0000256" key="2">
    <source>
        <dbReference type="SAM" id="Phobius"/>
    </source>
</evidence>
<comment type="caution">
    <text evidence="3">The sequence shown here is derived from an EMBL/GenBank/DDBJ whole genome shotgun (WGS) entry which is preliminary data.</text>
</comment>
<dbReference type="PANTHER" id="PTHR28019">
    <property type="entry name" value="CELL MEMBRANE PROTEIN YLR413W-RELATED"/>
    <property type="match status" value="1"/>
</dbReference>
<dbReference type="GO" id="GO:0031505">
    <property type="term" value="P:fungal-type cell wall organization"/>
    <property type="evidence" value="ECO:0007669"/>
    <property type="project" value="TreeGrafter"/>
</dbReference>
<dbReference type="AlphaFoldDB" id="A0A9P4KHM4"/>
<evidence type="ECO:0000256" key="1">
    <source>
        <dbReference type="SAM" id="MobiDB-lite"/>
    </source>
</evidence>
<dbReference type="GO" id="GO:0005886">
    <property type="term" value="C:plasma membrane"/>
    <property type="evidence" value="ECO:0007669"/>
    <property type="project" value="InterPro"/>
</dbReference>
<dbReference type="InterPro" id="IPR009571">
    <property type="entry name" value="SUR7/Rim9-like_fungi"/>
</dbReference>
<proteinExistence type="predicted"/>
<evidence type="ECO:0000313" key="4">
    <source>
        <dbReference type="Proteomes" id="UP000800093"/>
    </source>
</evidence>
<accession>A0A9P4KHM4</accession>
<dbReference type="OrthoDB" id="2327445at2759"/>
<sequence>MTGAACYACHGVGPEYPHRSLTSVLFSGPKSIGLSALQTSPFIAKMRFFNRRGSPQTASSDSSPTGTPDLTKTQLKRATRTRKTFSVLTSVFLFITVIFLILVEISGTYNTLVIKNWYFIRLDLSHIIPNSVPNFTLINTIAQSLGLHDFYQVGLWGFCEGYRDQGVTFCSDPQTMYWFNPVEILRNELLAGASISLPADINDILDLIKIASHVMFGFFLTGACLSFVLIFALPFSIYSRWLTLPIAILTFVNALLITAASVIATVMFVIFRNVISSVNELNIGANVGVTMFAFMWVASAFAIFTWLVQMGLCCCCASRRDVKIGRKRGNEKAYRMYGGDRTATNGEGAGVSEKSKGRWKFRFGKKSV</sequence>
<organism evidence="3 4">
    <name type="scientific">Lojkania enalia</name>
    <dbReference type="NCBI Taxonomy" id="147567"/>
    <lineage>
        <taxon>Eukaryota</taxon>
        <taxon>Fungi</taxon>
        <taxon>Dikarya</taxon>
        <taxon>Ascomycota</taxon>
        <taxon>Pezizomycotina</taxon>
        <taxon>Dothideomycetes</taxon>
        <taxon>Pleosporomycetidae</taxon>
        <taxon>Pleosporales</taxon>
        <taxon>Pleosporales incertae sedis</taxon>
        <taxon>Lojkania</taxon>
    </lineage>
</organism>
<dbReference type="InterPro" id="IPR052413">
    <property type="entry name" value="SUR7_domain"/>
</dbReference>
<keyword evidence="2" id="KW-1133">Transmembrane helix</keyword>
<name>A0A9P4KHM4_9PLEO</name>
<evidence type="ECO:0000313" key="3">
    <source>
        <dbReference type="EMBL" id="KAF2266590.1"/>
    </source>
</evidence>
<keyword evidence="2" id="KW-0812">Transmembrane</keyword>
<dbReference type="EMBL" id="ML986596">
    <property type="protein sequence ID" value="KAF2266590.1"/>
    <property type="molecule type" value="Genomic_DNA"/>
</dbReference>
<feature type="transmembrane region" description="Helical" evidence="2">
    <location>
        <begin position="291"/>
        <end position="318"/>
    </location>
</feature>
<dbReference type="GO" id="GO:0051285">
    <property type="term" value="C:cell cortex of cell tip"/>
    <property type="evidence" value="ECO:0007669"/>
    <property type="project" value="TreeGrafter"/>
</dbReference>
<feature type="transmembrane region" description="Helical" evidence="2">
    <location>
        <begin position="85"/>
        <end position="103"/>
    </location>
</feature>
<keyword evidence="2" id="KW-0472">Membrane</keyword>
<feature type="region of interest" description="Disordered" evidence="1">
    <location>
        <begin position="53"/>
        <end position="74"/>
    </location>
</feature>
<feature type="transmembrane region" description="Helical" evidence="2">
    <location>
        <begin position="246"/>
        <end position="271"/>
    </location>
</feature>
<feature type="compositionally biased region" description="Polar residues" evidence="1">
    <location>
        <begin position="53"/>
        <end position="73"/>
    </location>
</feature>